<keyword evidence="1" id="KW-1133">Transmembrane helix</keyword>
<name>A0A212JFH9_9DELT</name>
<proteinExistence type="predicted"/>
<sequence>MAMSDPLSVLIVVPVYNHAATLRRVVTGALAHGPVLVVDDGSTDMVPASDTGLDAGAVAPPGVFDAGHPLHGLPVRYVRHARNQGKGRAILTGAAIARQAGASHIVTVDADGQHDPADIPLFLEALAADPLAVFVGRRDFGAADVPASSRFGRAFSNFWFKVQTGHEVGDSQSGFRAYPLAVLDNLTLTESHYSFEVEVLVRAAWAGFTVADVPVRVYYPPSHERVSHFRPFMDNLRLTLLNTRLTVRAIVPVPQKQFAKDKEGKITALHPLRSIRLLLCRSETPKNLALSGALGVFIGTLPIFGLHSITILLVLGSLKRNKIMGLAASQLCMPPLVPALCIEAGHYLRHGRFLTEISWQTLGREGFQRIWEWILGSLLMAPLLAVLCGGVIFALALCIRRGLLTGEAA</sequence>
<dbReference type="InterPro" id="IPR018639">
    <property type="entry name" value="DUF2062"/>
</dbReference>
<feature type="domain" description="DUF2062" evidence="3">
    <location>
        <begin position="282"/>
        <end position="395"/>
    </location>
</feature>
<evidence type="ECO:0000259" key="3">
    <source>
        <dbReference type="Pfam" id="PF09835"/>
    </source>
</evidence>
<dbReference type="PANTHER" id="PTHR48090:SF7">
    <property type="entry name" value="RFBJ PROTEIN"/>
    <property type="match status" value="1"/>
</dbReference>
<evidence type="ECO:0000256" key="1">
    <source>
        <dbReference type="SAM" id="Phobius"/>
    </source>
</evidence>
<feature type="domain" description="Glycosyltransferase 2-like" evidence="2">
    <location>
        <begin position="11"/>
        <end position="150"/>
    </location>
</feature>
<dbReference type="Gene3D" id="3.90.550.10">
    <property type="entry name" value="Spore Coat Polysaccharide Biosynthesis Protein SpsA, Chain A"/>
    <property type="match status" value="1"/>
</dbReference>
<dbReference type="InterPro" id="IPR050256">
    <property type="entry name" value="Glycosyltransferase_2"/>
</dbReference>
<dbReference type="InterPro" id="IPR001173">
    <property type="entry name" value="Glyco_trans_2-like"/>
</dbReference>
<evidence type="ECO:0000313" key="4">
    <source>
        <dbReference type="EMBL" id="SBV98213.1"/>
    </source>
</evidence>
<dbReference type="EMBL" id="FLUQ01000001">
    <property type="protein sequence ID" value="SBV98213.1"/>
    <property type="molecule type" value="Genomic_DNA"/>
</dbReference>
<reference evidence="4" key="1">
    <citation type="submission" date="2016-04" db="EMBL/GenBank/DDBJ databases">
        <authorList>
            <person name="Evans L.H."/>
            <person name="Alamgir A."/>
            <person name="Owens N."/>
            <person name="Weber N.D."/>
            <person name="Virtaneva K."/>
            <person name="Barbian K."/>
            <person name="Babar A."/>
            <person name="Rosenke K."/>
        </authorList>
    </citation>
    <scope>NUCLEOTIDE SEQUENCE</scope>
    <source>
        <strain evidence="4">86</strain>
    </source>
</reference>
<keyword evidence="1" id="KW-0472">Membrane</keyword>
<dbReference type="AlphaFoldDB" id="A0A212JFH9"/>
<organism evidence="4">
    <name type="scientific">uncultured delta proteobacterium</name>
    <dbReference type="NCBI Taxonomy" id="34034"/>
    <lineage>
        <taxon>Bacteria</taxon>
        <taxon>Deltaproteobacteria</taxon>
        <taxon>environmental samples</taxon>
    </lineage>
</organism>
<protein>
    <submittedName>
        <fullName evidence="4">Putative Undecaprenyl-phosphate glycosyltransferase</fullName>
    </submittedName>
</protein>
<keyword evidence="4" id="KW-0808">Transferase</keyword>
<dbReference type="SUPFAM" id="SSF53448">
    <property type="entry name" value="Nucleotide-diphospho-sugar transferases"/>
    <property type="match status" value="1"/>
</dbReference>
<dbReference type="GO" id="GO:0016740">
    <property type="term" value="F:transferase activity"/>
    <property type="evidence" value="ECO:0007669"/>
    <property type="project" value="UniProtKB-KW"/>
</dbReference>
<evidence type="ECO:0000259" key="2">
    <source>
        <dbReference type="Pfam" id="PF00535"/>
    </source>
</evidence>
<feature type="transmembrane region" description="Helical" evidence="1">
    <location>
        <begin position="288"/>
        <end position="315"/>
    </location>
</feature>
<gene>
    <name evidence="4" type="ORF">KL86DPRO_11351</name>
</gene>
<dbReference type="CDD" id="cd04179">
    <property type="entry name" value="DPM_DPG-synthase_like"/>
    <property type="match status" value="1"/>
</dbReference>
<accession>A0A212JFH9</accession>
<dbReference type="Pfam" id="PF09835">
    <property type="entry name" value="DUF2062"/>
    <property type="match status" value="1"/>
</dbReference>
<dbReference type="PANTHER" id="PTHR48090">
    <property type="entry name" value="UNDECAPRENYL-PHOSPHATE 4-DEOXY-4-FORMAMIDO-L-ARABINOSE TRANSFERASE-RELATED"/>
    <property type="match status" value="1"/>
</dbReference>
<dbReference type="InterPro" id="IPR029044">
    <property type="entry name" value="Nucleotide-diphossugar_trans"/>
</dbReference>
<feature type="transmembrane region" description="Helical" evidence="1">
    <location>
        <begin position="373"/>
        <end position="397"/>
    </location>
</feature>
<keyword evidence="1" id="KW-0812">Transmembrane</keyword>
<dbReference type="Pfam" id="PF00535">
    <property type="entry name" value="Glycos_transf_2"/>
    <property type="match status" value="1"/>
</dbReference>